<organism evidence="2 3">
    <name type="scientific">Candidatus Phycosocius bacilliformis</name>
    <dbReference type="NCBI Taxonomy" id="1445552"/>
    <lineage>
        <taxon>Bacteria</taxon>
        <taxon>Pseudomonadati</taxon>
        <taxon>Pseudomonadota</taxon>
        <taxon>Alphaproteobacteria</taxon>
        <taxon>Caulobacterales</taxon>
        <taxon>Caulobacterales incertae sedis</taxon>
        <taxon>Candidatus Phycosocius</taxon>
    </lineage>
</organism>
<feature type="signal peptide" evidence="1">
    <location>
        <begin position="1"/>
        <end position="22"/>
    </location>
</feature>
<evidence type="ECO:0008006" key="4">
    <source>
        <dbReference type="Google" id="ProtNLM"/>
    </source>
</evidence>
<evidence type="ECO:0000256" key="1">
    <source>
        <dbReference type="SAM" id="SignalP"/>
    </source>
</evidence>
<proteinExistence type="predicted"/>
<accession>A0A2P2E646</accession>
<comment type="caution">
    <text evidence="2">The sequence shown here is derived from an EMBL/GenBank/DDBJ whole genome shotgun (WGS) entry which is preliminary data.</text>
</comment>
<dbReference type="Proteomes" id="UP000245086">
    <property type="component" value="Unassembled WGS sequence"/>
</dbReference>
<sequence>MKNLLPLLALAAWVGLSPQVKAQKAASDQVAVYVSIPRPAGASDAVLDQEFAKAVPAYAKVPGLRRKYFTYDAGHFGGLYLFADRASATNQFSPAWHARVERTYGSKAEVTYFTVPVVTAGASRQAPSGGNVAVIVRVKPPWYATQGLIRRGFAKAIPDYAGIPRLIYKYFTIGDDRTFGGIYLWEDQASAAAYFGPAWHARVKQRYGHDGEVIMLKAPVSLIKPNVTGSQ</sequence>
<dbReference type="OrthoDB" id="2065010at2"/>
<dbReference type="Gene3D" id="3.30.70.100">
    <property type="match status" value="2"/>
</dbReference>
<keyword evidence="1" id="KW-0732">Signal</keyword>
<dbReference type="EMBL" id="BFBR01000001">
    <property type="protein sequence ID" value="GBF56534.1"/>
    <property type="molecule type" value="Genomic_DNA"/>
</dbReference>
<keyword evidence="3" id="KW-1185">Reference proteome</keyword>
<reference evidence="2" key="1">
    <citation type="journal article" date="2018" name="Genome Announc.">
        <title>Draft Genome Sequence of "Candidatus Phycosocius bacilliformis," an Alphaproteobacterial Ectosymbiont of the Hydrocarbon-Producing Green Alga Botryococcus braunii.</title>
        <authorList>
            <person name="Tanabe Y."/>
            <person name="Yamaguchi H."/>
            <person name="Watanabe M.M."/>
        </authorList>
    </citation>
    <scope>NUCLEOTIDE SEQUENCE [LARGE SCALE GENOMIC DNA]</scope>
    <source>
        <strain evidence="2">BOTRYCO-2</strain>
    </source>
</reference>
<dbReference type="InterPro" id="IPR011008">
    <property type="entry name" value="Dimeric_a/b-barrel"/>
</dbReference>
<dbReference type="RefSeq" id="WP_108983411.1">
    <property type="nucleotide sequence ID" value="NZ_BFBR01000001.1"/>
</dbReference>
<gene>
    <name evidence="2" type="ORF">PbB2_00190</name>
</gene>
<evidence type="ECO:0000313" key="3">
    <source>
        <dbReference type="Proteomes" id="UP000245086"/>
    </source>
</evidence>
<evidence type="ECO:0000313" key="2">
    <source>
        <dbReference type="EMBL" id="GBF56534.1"/>
    </source>
</evidence>
<dbReference type="AlphaFoldDB" id="A0A2P2E646"/>
<feature type="chain" id="PRO_5015155503" description="ABM domain-containing protein" evidence="1">
    <location>
        <begin position="23"/>
        <end position="231"/>
    </location>
</feature>
<name>A0A2P2E646_9PROT</name>
<protein>
    <recommendedName>
        <fullName evidence="4">ABM domain-containing protein</fullName>
    </recommendedName>
</protein>
<dbReference type="SUPFAM" id="SSF54909">
    <property type="entry name" value="Dimeric alpha+beta barrel"/>
    <property type="match status" value="2"/>
</dbReference>